<feature type="chain" id="PRO_5046650884" evidence="2">
    <location>
        <begin position="27"/>
        <end position="94"/>
    </location>
</feature>
<evidence type="ECO:0000313" key="3">
    <source>
        <dbReference type="EMBL" id="GAA4199523.1"/>
    </source>
</evidence>
<protein>
    <submittedName>
        <fullName evidence="3">Uncharacterized protein</fullName>
    </submittedName>
</protein>
<dbReference type="EMBL" id="BAABBY010000002">
    <property type="protein sequence ID" value="GAA4199523.1"/>
    <property type="molecule type" value="Genomic_DNA"/>
</dbReference>
<comment type="caution">
    <text evidence="3">The sequence shown here is derived from an EMBL/GenBank/DDBJ whole genome shotgun (WGS) entry which is preliminary data.</text>
</comment>
<organism evidence="3 4">
    <name type="scientific">Pedobacter jeongneungensis</name>
    <dbReference type="NCBI Taxonomy" id="947309"/>
    <lineage>
        <taxon>Bacteria</taxon>
        <taxon>Pseudomonadati</taxon>
        <taxon>Bacteroidota</taxon>
        <taxon>Sphingobacteriia</taxon>
        <taxon>Sphingobacteriales</taxon>
        <taxon>Sphingobacteriaceae</taxon>
        <taxon>Pedobacter</taxon>
    </lineage>
</organism>
<evidence type="ECO:0000256" key="1">
    <source>
        <dbReference type="SAM" id="MobiDB-lite"/>
    </source>
</evidence>
<sequence>MKKNILKFIVPCGILGVIAFSSFKSAVNSIPTDMNLKVESYSSYSKNIKNIDGSFVTKKQTIDTETHKVNVESTVTRSDTSQPSLEVEQVLSKY</sequence>
<accession>A0ABP8B785</accession>
<dbReference type="Proteomes" id="UP001501772">
    <property type="component" value="Unassembled WGS sequence"/>
</dbReference>
<name>A0ABP8B785_9SPHI</name>
<keyword evidence="2" id="KW-0732">Signal</keyword>
<evidence type="ECO:0000256" key="2">
    <source>
        <dbReference type="SAM" id="SignalP"/>
    </source>
</evidence>
<feature type="signal peptide" evidence="2">
    <location>
        <begin position="1"/>
        <end position="26"/>
    </location>
</feature>
<dbReference type="RefSeq" id="WP_344849964.1">
    <property type="nucleotide sequence ID" value="NZ_BAABBY010000002.1"/>
</dbReference>
<evidence type="ECO:0000313" key="4">
    <source>
        <dbReference type="Proteomes" id="UP001501772"/>
    </source>
</evidence>
<feature type="compositionally biased region" description="Polar residues" evidence="1">
    <location>
        <begin position="72"/>
        <end position="84"/>
    </location>
</feature>
<reference evidence="4" key="1">
    <citation type="journal article" date="2019" name="Int. J. Syst. Evol. Microbiol.">
        <title>The Global Catalogue of Microorganisms (GCM) 10K type strain sequencing project: providing services to taxonomists for standard genome sequencing and annotation.</title>
        <authorList>
            <consortium name="The Broad Institute Genomics Platform"/>
            <consortium name="The Broad Institute Genome Sequencing Center for Infectious Disease"/>
            <person name="Wu L."/>
            <person name="Ma J."/>
        </authorList>
    </citation>
    <scope>NUCLEOTIDE SEQUENCE [LARGE SCALE GENOMIC DNA]</scope>
    <source>
        <strain evidence="4">JCM 17626</strain>
    </source>
</reference>
<gene>
    <name evidence="3" type="ORF">GCM10022289_10010</name>
</gene>
<proteinExistence type="predicted"/>
<feature type="region of interest" description="Disordered" evidence="1">
    <location>
        <begin position="72"/>
        <end position="94"/>
    </location>
</feature>
<keyword evidence="4" id="KW-1185">Reference proteome</keyword>